<dbReference type="InterPro" id="IPR002076">
    <property type="entry name" value="ELO_fam"/>
</dbReference>
<evidence type="ECO:0000256" key="5">
    <source>
        <dbReference type="ARBA" id="ARBA00022832"/>
    </source>
</evidence>
<evidence type="ECO:0000256" key="6">
    <source>
        <dbReference type="ARBA" id="ARBA00022989"/>
    </source>
</evidence>
<dbReference type="GO" id="GO:0034626">
    <property type="term" value="P:fatty acid elongation, polyunsaturated fatty acid"/>
    <property type="evidence" value="ECO:0007669"/>
    <property type="project" value="TreeGrafter"/>
</dbReference>
<evidence type="ECO:0000256" key="10">
    <source>
        <dbReference type="RuleBase" id="RU361115"/>
    </source>
</evidence>
<evidence type="ECO:0000256" key="8">
    <source>
        <dbReference type="ARBA" id="ARBA00023136"/>
    </source>
</evidence>
<dbReference type="GO" id="GO:0009922">
    <property type="term" value="F:fatty acid elongase activity"/>
    <property type="evidence" value="ECO:0007669"/>
    <property type="project" value="UniProtKB-EC"/>
</dbReference>
<feature type="transmembrane region" description="Helical" evidence="10">
    <location>
        <begin position="21"/>
        <end position="39"/>
    </location>
</feature>
<feature type="transmembrane region" description="Helical" evidence="10">
    <location>
        <begin position="181"/>
        <end position="207"/>
    </location>
</feature>
<evidence type="ECO:0000256" key="4">
    <source>
        <dbReference type="ARBA" id="ARBA00022692"/>
    </source>
</evidence>
<comment type="similarity">
    <text evidence="10">Belongs to the ELO family.</text>
</comment>
<dbReference type="GO" id="GO:0034625">
    <property type="term" value="P:fatty acid elongation, monounsaturated fatty acid"/>
    <property type="evidence" value="ECO:0007669"/>
    <property type="project" value="TreeGrafter"/>
</dbReference>
<proteinExistence type="inferred from homology"/>
<keyword evidence="4 10" id="KW-0812">Transmembrane</keyword>
<keyword evidence="9 10" id="KW-0275">Fatty acid biosynthesis</keyword>
<feature type="transmembrane region" description="Helical" evidence="10">
    <location>
        <begin position="150"/>
        <end position="169"/>
    </location>
</feature>
<evidence type="ECO:0000313" key="11">
    <source>
        <dbReference type="EMBL" id="NWS59453.1"/>
    </source>
</evidence>
<dbReference type="PANTHER" id="PTHR11157:SF68">
    <property type="entry name" value="ELONGATION OF VERY LONG CHAIN FATTY ACIDS PROTEIN 3"/>
    <property type="match status" value="1"/>
</dbReference>
<keyword evidence="3 10" id="KW-0808">Transferase</keyword>
<dbReference type="GO" id="GO:0019367">
    <property type="term" value="P:fatty acid elongation, saturated fatty acid"/>
    <property type="evidence" value="ECO:0007669"/>
    <property type="project" value="TreeGrafter"/>
</dbReference>
<keyword evidence="12" id="KW-1185">Reference proteome</keyword>
<comment type="caution">
    <text evidence="11">The sequence shown here is derived from an EMBL/GenBank/DDBJ whole genome shotgun (WGS) entry which is preliminary data.</text>
</comment>
<organism evidence="11 12">
    <name type="scientific">Chunga burmeisteri</name>
    <name type="common">Black-legged seriema</name>
    <dbReference type="NCBI Taxonomy" id="1352770"/>
    <lineage>
        <taxon>Eukaryota</taxon>
        <taxon>Metazoa</taxon>
        <taxon>Chordata</taxon>
        <taxon>Craniata</taxon>
        <taxon>Vertebrata</taxon>
        <taxon>Euteleostomi</taxon>
        <taxon>Archelosauria</taxon>
        <taxon>Archosauria</taxon>
        <taxon>Dinosauria</taxon>
        <taxon>Saurischia</taxon>
        <taxon>Theropoda</taxon>
        <taxon>Coelurosauria</taxon>
        <taxon>Aves</taxon>
        <taxon>Neognathae</taxon>
        <taxon>Neoaves</taxon>
        <taxon>Telluraves</taxon>
        <taxon>Australaves</taxon>
        <taxon>Cariamiformes</taxon>
        <taxon>Cariamidae</taxon>
        <taxon>Chunga</taxon>
    </lineage>
</organism>
<dbReference type="EC" id="2.3.1.199" evidence="10"/>
<feature type="non-terminal residue" evidence="11">
    <location>
        <position position="252"/>
    </location>
</feature>
<dbReference type="PANTHER" id="PTHR11157">
    <property type="entry name" value="FATTY ACID ACYL TRANSFERASE-RELATED"/>
    <property type="match status" value="1"/>
</dbReference>
<keyword evidence="8 10" id="KW-0472">Membrane</keyword>
<keyword evidence="6 10" id="KW-1133">Transmembrane helix</keyword>
<evidence type="ECO:0000313" key="12">
    <source>
        <dbReference type="Proteomes" id="UP000541181"/>
    </source>
</evidence>
<keyword evidence="7 10" id="KW-0443">Lipid metabolism</keyword>
<dbReference type="GO" id="GO:0030148">
    <property type="term" value="P:sphingolipid biosynthetic process"/>
    <property type="evidence" value="ECO:0007669"/>
    <property type="project" value="TreeGrafter"/>
</dbReference>
<reference evidence="11 12" key="1">
    <citation type="submission" date="2019-09" db="EMBL/GenBank/DDBJ databases">
        <title>Bird 10,000 Genomes (B10K) Project - Family phase.</title>
        <authorList>
            <person name="Zhang G."/>
        </authorList>
    </citation>
    <scope>NUCLEOTIDE SEQUENCE [LARGE SCALE GENOMIC DNA]</scope>
    <source>
        <strain evidence="11">B10K-CU-031-22</strain>
    </source>
</reference>
<feature type="transmembrane region" description="Helical" evidence="10">
    <location>
        <begin position="219"/>
        <end position="239"/>
    </location>
</feature>
<accession>A0A7K5GR46</accession>
<evidence type="ECO:0000256" key="2">
    <source>
        <dbReference type="ARBA" id="ARBA00022516"/>
    </source>
</evidence>
<evidence type="ECO:0000256" key="9">
    <source>
        <dbReference type="ARBA" id="ARBA00023160"/>
    </source>
</evidence>
<feature type="non-terminal residue" evidence="11">
    <location>
        <position position="1"/>
    </location>
</feature>
<dbReference type="InterPro" id="IPR030457">
    <property type="entry name" value="ELO_CS"/>
</dbReference>
<keyword evidence="5 10" id="KW-0276">Fatty acid metabolism</keyword>
<dbReference type="GO" id="GO:0042761">
    <property type="term" value="P:very long-chain fatty acid biosynthetic process"/>
    <property type="evidence" value="ECO:0007669"/>
    <property type="project" value="TreeGrafter"/>
</dbReference>
<dbReference type="EMBL" id="VZRC01000428">
    <property type="protein sequence ID" value="NWS59453.1"/>
    <property type="molecule type" value="Genomic_DNA"/>
</dbReference>
<comment type="catalytic activity">
    <reaction evidence="10">
        <text>a very-long-chain acyl-CoA + malonyl-CoA + H(+) = a very-long-chain 3-oxoacyl-CoA + CO2 + CoA</text>
        <dbReference type="Rhea" id="RHEA:32727"/>
        <dbReference type="ChEBI" id="CHEBI:15378"/>
        <dbReference type="ChEBI" id="CHEBI:16526"/>
        <dbReference type="ChEBI" id="CHEBI:57287"/>
        <dbReference type="ChEBI" id="CHEBI:57384"/>
        <dbReference type="ChEBI" id="CHEBI:90725"/>
        <dbReference type="ChEBI" id="CHEBI:90736"/>
        <dbReference type="EC" id="2.3.1.199"/>
    </reaction>
</comment>
<feature type="transmembrane region" description="Helical" evidence="10">
    <location>
        <begin position="51"/>
        <end position="70"/>
    </location>
</feature>
<sequence>FERSFNDRDAREWMQDNWHKSLFFAVAYVILIFGIQHFMKERRGYKLRVPLTLWSLSLALFSAIGAHRVWKQMAFILSTKGFKQSVCSQSFYVHPISKFWVYLFVLSKLLELGDTMFIVLRKKQLIFLHWYHHITTMIITWYGYKDMVAGGGWLAVLNFSVHAVMYSYYSVRAAGFRVSRFLALAITFSQVLQILVYIILNILIIFWMEDKVCHTTWRIVFLSSVAYLSLLVLFCNFFFKTYLRSTQKSKGQ</sequence>
<feature type="transmembrane region" description="Helical" evidence="10">
    <location>
        <begin position="127"/>
        <end position="144"/>
    </location>
</feature>
<evidence type="ECO:0000256" key="3">
    <source>
        <dbReference type="ARBA" id="ARBA00022679"/>
    </source>
</evidence>
<dbReference type="OrthoDB" id="10259681at2759"/>
<dbReference type="PROSITE" id="PS01188">
    <property type="entry name" value="ELO"/>
    <property type="match status" value="1"/>
</dbReference>
<comment type="subcellular location">
    <subcellularLocation>
        <location evidence="1">Membrane</location>
        <topology evidence="1">Multi-pass membrane protein</topology>
    </subcellularLocation>
</comment>
<gene>
    <name evidence="11" type="primary">Elovl6_1</name>
    <name evidence="11" type="ORF">CHUBUR_R05059</name>
</gene>
<evidence type="ECO:0000256" key="1">
    <source>
        <dbReference type="ARBA" id="ARBA00004141"/>
    </source>
</evidence>
<keyword evidence="2 10" id="KW-0444">Lipid biosynthesis</keyword>
<dbReference type="Proteomes" id="UP000541181">
    <property type="component" value="Unassembled WGS sequence"/>
</dbReference>
<dbReference type="GO" id="GO:0005789">
    <property type="term" value="C:endoplasmic reticulum membrane"/>
    <property type="evidence" value="ECO:0007669"/>
    <property type="project" value="TreeGrafter"/>
</dbReference>
<dbReference type="Pfam" id="PF01151">
    <property type="entry name" value="ELO"/>
    <property type="match status" value="1"/>
</dbReference>
<evidence type="ECO:0000256" key="7">
    <source>
        <dbReference type="ARBA" id="ARBA00023098"/>
    </source>
</evidence>
<protein>
    <recommendedName>
        <fullName evidence="10">Elongation of very long chain fatty acids protein</fullName>
        <ecNumber evidence="10">2.3.1.199</ecNumber>
    </recommendedName>
    <alternativeName>
        <fullName evidence="10">Very-long-chain 3-oxoacyl-CoA synthase</fullName>
    </alternativeName>
</protein>
<name>A0A7K5GR46_9AVES</name>
<dbReference type="AlphaFoldDB" id="A0A7K5GR46"/>